<proteinExistence type="predicted"/>
<name>A0A8T0SVS1_PANVG</name>
<gene>
    <name evidence="1" type="ORF">PVAP13_5KG479900</name>
</gene>
<dbReference type="Proteomes" id="UP000823388">
    <property type="component" value="Chromosome 5K"/>
</dbReference>
<protein>
    <submittedName>
        <fullName evidence="1">Uncharacterized protein</fullName>
    </submittedName>
</protein>
<keyword evidence="2" id="KW-1185">Reference proteome</keyword>
<sequence length="221" mass="25493">MGDIETISSLAEANDVLRNRGIDQVEGYQLVQFHLDERSSLLDAAEIKTRTRPGRVGFRLLNPEVLDCKNKTKIEVEKAYKRLFNQCMLQCEQELVPLEAAIAELKRRLLLPDNEIADVGPDVMHRNRGVQQDYEYGSRNLRVPYQPAYTTEAERNDAIARDKRAQKAYWSFNLSVLEIKKTILEKKRIELERGLQSEYMKACENQSDLGVGYADFDFLYA</sequence>
<evidence type="ECO:0000313" key="1">
    <source>
        <dbReference type="EMBL" id="KAG2600179.1"/>
    </source>
</evidence>
<accession>A0A8T0SVS1</accession>
<evidence type="ECO:0000313" key="2">
    <source>
        <dbReference type="Proteomes" id="UP000823388"/>
    </source>
</evidence>
<reference evidence="1" key="1">
    <citation type="submission" date="2020-05" db="EMBL/GenBank/DDBJ databases">
        <title>WGS assembly of Panicum virgatum.</title>
        <authorList>
            <person name="Lovell J.T."/>
            <person name="Jenkins J."/>
            <person name="Shu S."/>
            <person name="Juenger T.E."/>
            <person name="Schmutz J."/>
        </authorList>
    </citation>
    <scope>NUCLEOTIDE SEQUENCE</scope>
    <source>
        <strain evidence="1">AP13</strain>
    </source>
</reference>
<dbReference type="EMBL" id="CM029045">
    <property type="protein sequence ID" value="KAG2600179.1"/>
    <property type="molecule type" value="Genomic_DNA"/>
</dbReference>
<organism evidence="1 2">
    <name type="scientific">Panicum virgatum</name>
    <name type="common">Blackwell switchgrass</name>
    <dbReference type="NCBI Taxonomy" id="38727"/>
    <lineage>
        <taxon>Eukaryota</taxon>
        <taxon>Viridiplantae</taxon>
        <taxon>Streptophyta</taxon>
        <taxon>Embryophyta</taxon>
        <taxon>Tracheophyta</taxon>
        <taxon>Spermatophyta</taxon>
        <taxon>Magnoliopsida</taxon>
        <taxon>Liliopsida</taxon>
        <taxon>Poales</taxon>
        <taxon>Poaceae</taxon>
        <taxon>PACMAD clade</taxon>
        <taxon>Panicoideae</taxon>
        <taxon>Panicodae</taxon>
        <taxon>Paniceae</taxon>
        <taxon>Panicinae</taxon>
        <taxon>Panicum</taxon>
        <taxon>Panicum sect. Hiantes</taxon>
    </lineage>
</organism>
<comment type="caution">
    <text evidence="1">The sequence shown here is derived from an EMBL/GenBank/DDBJ whole genome shotgun (WGS) entry which is preliminary data.</text>
</comment>
<dbReference type="AlphaFoldDB" id="A0A8T0SVS1"/>